<evidence type="ECO:0000313" key="3">
    <source>
        <dbReference type="EMBL" id="KZO94848.1"/>
    </source>
</evidence>
<dbReference type="Gene3D" id="2.60.120.990">
    <property type="match status" value="1"/>
</dbReference>
<dbReference type="SUPFAM" id="SSF69318">
    <property type="entry name" value="Integrin alpha N-terminal domain"/>
    <property type="match status" value="1"/>
</dbReference>
<protein>
    <submittedName>
        <fullName evidence="3">Uncharacterized protein</fullName>
    </submittedName>
</protein>
<dbReference type="Pfam" id="PF18637">
    <property type="entry name" value="AUDH_Cupin"/>
    <property type="match status" value="1"/>
</dbReference>
<dbReference type="Proteomes" id="UP000076738">
    <property type="component" value="Unassembled WGS sequence"/>
</dbReference>
<dbReference type="InterPro" id="IPR054583">
    <property type="entry name" value="Beta-prop_AUDH"/>
</dbReference>
<evidence type="ECO:0000259" key="2">
    <source>
        <dbReference type="Pfam" id="PF22301"/>
    </source>
</evidence>
<organism evidence="3 4">
    <name type="scientific">Calocera viscosa (strain TUFC12733)</name>
    <dbReference type="NCBI Taxonomy" id="1330018"/>
    <lineage>
        <taxon>Eukaryota</taxon>
        <taxon>Fungi</taxon>
        <taxon>Dikarya</taxon>
        <taxon>Basidiomycota</taxon>
        <taxon>Agaricomycotina</taxon>
        <taxon>Dacrymycetes</taxon>
        <taxon>Dacrymycetales</taxon>
        <taxon>Dacrymycetaceae</taxon>
        <taxon>Calocera</taxon>
    </lineage>
</organism>
<dbReference type="EMBL" id="KV417292">
    <property type="protein sequence ID" value="KZO94848.1"/>
    <property type="molecule type" value="Genomic_DNA"/>
</dbReference>
<reference evidence="3 4" key="1">
    <citation type="journal article" date="2016" name="Mol. Biol. Evol.">
        <title>Comparative Genomics of Early-Diverging Mushroom-Forming Fungi Provides Insights into the Origins of Lignocellulose Decay Capabilities.</title>
        <authorList>
            <person name="Nagy L.G."/>
            <person name="Riley R."/>
            <person name="Tritt A."/>
            <person name="Adam C."/>
            <person name="Daum C."/>
            <person name="Floudas D."/>
            <person name="Sun H."/>
            <person name="Yadav J.S."/>
            <person name="Pangilinan J."/>
            <person name="Larsson K.H."/>
            <person name="Matsuura K."/>
            <person name="Barry K."/>
            <person name="Labutti K."/>
            <person name="Kuo R."/>
            <person name="Ohm R.A."/>
            <person name="Bhattacharya S.S."/>
            <person name="Shirouzu T."/>
            <person name="Yoshinaga Y."/>
            <person name="Martin F.M."/>
            <person name="Grigoriev I.V."/>
            <person name="Hibbett D.S."/>
        </authorList>
    </citation>
    <scope>NUCLEOTIDE SEQUENCE [LARGE SCALE GENOMIC DNA]</scope>
    <source>
        <strain evidence="3 4">TUFC12733</strain>
    </source>
</reference>
<dbReference type="InterPro" id="IPR040887">
    <property type="entry name" value="AUDH_Cupin"/>
</dbReference>
<dbReference type="InterPro" id="IPR028994">
    <property type="entry name" value="Integrin_alpha_N"/>
</dbReference>
<dbReference type="Pfam" id="PF22301">
    <property type="entry name" value="AUDH_beta_propeller"/>
    <property type="match status" value="1"/>
</dbReference>
<evidence type="ECO:0000313" key="4">
    <source>
        <dbReference type="Proteomes" id="UP000076738"/>
    </source>
</evidence>
<dbReference type="AlphaFoldDB" id="A0A167KP21"/>
<feature type="domain" description="Aldos-2-ulose dehydratase/isomerase (AUDH) Cupin" evidence="1">
    <location>
        <begin position="407"/>
        <end position="718"/>
    </location>
</feature>
<dbReference type="OrthoDB" id="5378718at2759"/>
<evidence type="ECO:0000259" key="1">
    <source>
        <dbReference type="Pfam" id="PF18637"/>
    </source>
</evidence>
<name>A0A167KP21_CALVF</name>
<proteinExistence type="predicted"/>
<feature type="domain" description="Aldos-2-ulose dehydratase beta-propeller" evidence="2">
    <location>
        <begin position="116"/>
        <end position="288"/>
    </location>
</feature>
<accession>A0A167KP21</accession>
<sequence length="735" mass="80794">MSYSNPSVIEPTFYPAVVDKQCRDKSAFFVYAFPSKVDDSKAPDVVAYGGGMVQIYNNPYNDPKLSSKQAEWHPRVVGKLVQPTGMTHGDVTGNGYNDIIIGDMIGTSLNAINEDGGRISWFMNPGTSKSRETQWMHREIGRNAGNFCVAAGHFTDPFKLQVMSFPFSSKNTKINPSLADIPVPVVIFTCPDNPKTAQSWPSAVANEGSFYAIKDVKVIPSSTYGGLDKLLIGSHEGISLMWYDGESWVVECVAPLLRPESKSPEGILAFAYGKAGKDPIAYIVAAEGPDFCLTVHVKDTQTPADGLITRSPWKKLVLDHFDRLEVGRQIGSFHDVICADFDGDGVDEFIVTIEIMNMKSVACGTISQSIFPTANETSEPAALCVTMPSHQPMIELLVNAKKTTIHSISATRVRNEVVLHVPERGKMKGFAEVPLLGVGNTNITLVLLPAGHSCNCPHGLGIGIKVLDGAVSWSEKGKRMTRTCVTEPKLQTSALVNSSDDLLFADNEDGAMFLMFTPNGDGEPGPYDDMPKIVVRNLLPEYMPEDVRALQFPFIRVDRLDWGKDDPRFENAEFYNCTGIHIRRNNNADDVVVHMQLWTAGVAVDCGLHNHDDKSFCEVHYCLFNGTGNAGMWWAGHEEHRPSESPLDRGTLNHIVVPSHAEHGPLWDINEDGSPTHRPDGTISYPWHAWLAGQAEDLNKNFPGLKRSYDVWMAFEFPAASIRRLAEKKAAGANA</sequence>
<keyword evidence="4" id="KW-1185">Reference proteome</keyword>
<gene>
    <name evidence="3" type="ORF">CALVIDRAFT_565255</name>
</gene>